<keyword evidence="4 6" id="KW-1133">Transmembrane helix</keyword>
<comment type="subcellular location">
    <subcellularLocation>
        <location evidence="1">Membrane</location>
        <topology evidence="1">Multi-pass membrane protein</topology>
    </subcellularLocation>
</comment>
<dbReference type="AlphaFoldDB" id="A0A261U5T9"/>
<dbReference type="RefSeq" id="WP_094821391.1">
    <property type="nucleotide sequence ID" value="NZ_NEVO01000007.1"/>
</dbReference>
<feature type="transmembrane region" description="Helical" evidence="6">
    <location>
        <begin position="97"/>
        <end position="121"/>
    </location>
</feature>
<keyword evidence="3 6" id="KW-0812">Transmembrane</keyword>
<evidence type="ECO:0000313" key="7">
    <source>
        <dbReference type="EMBL" id="OZI56921.1"/>
    </source>
</evidence>
<gene>
    <name evidence="7" type="ORF">CAL20_10660</name>
</gene>
<dbReference type="EMBL" id="NEVQ01000013">
    <property type="protein sequence ID" value="OZI56921.1"/>
    <property type="molecule type" value="Genomic_DNA"/>
</dbReference>
<evidence type="ECO:0000313" key="8">
    <source>
        <dbReference type="Proteomes" id="UP000216885"/>
    </source>
</evidence>
<dbReference type="OrthoDB" id="9802121at2"/>
<feature type="transmembrane region" description="Helical" evidence="6">
    <location>
        <begin position="68"/>
        <end position="90"/>
    </location>
</feature>
<comment type="caution">
    <text evidence="7">The sequence shown here is derived from an EMBL/GenBank/DDBJ whole genome shotgun (WGS) entry which is preliminary data.</text>
</comment>
<evidence type="ECO:0000256" key="4">
    <source>
        <dbReference type="ARBA" id="ARBA00022989"/>
    </source>
</evidence>
<dbReference type="InterPro" id="IPR006696">
    <property type="entry name" value="DUF423"/>
</dbReference>
<comment type="similarity">
    <text evidence="2">Belongs to the UPF0382 family.</text>
</comment>
<accession>A0A261U5T9</accession>
<dbReference type="Pfam" id="PF04241">
    <property type="entry name" value="DUF423"/>
    <property type="match status" value="1"/>
</dbReference>
<dbReference type="Proteomes" id="UP000216885">
    <property type="component" value="Unassembled WGS sequence"/>
</dbReference>
<evidence type="ECO:0008006" key="9">
    <source>
        <dbReference type="Google" id="ProtNLM"/>
    </source>
</evidence>
<dbReference type="PANTHER" id="PTHR43461:SF1">
    <property type="entry name" value="TRANSMEMBRANE PROTEIN 256"/>
    <property type="match status" value="1"/>
</dbReference>
<evidence type="ECO:0000256" key="6">
    <source>
        <dbReference type="SAM" id="Phobius"/>
    </source>
</evidence>
<reference evidence="7 8" key="1">
    <citation type="submission" date="2017-05" db="EMBL/GenBank/DDBJ databases">
        <title>Complete and WGS of Bordetella genogroups.</title>
        <authorList>
            <person name="Spilker T."/>
            <person name="LiPuma J."/>
        </authorList>
    </citation>
    <scope>NUCLEOTIDE SEQUENCE [LARGE SCALE GENOMIC DNA]</scope>
    <source>
        <strain evidence="7 8">AU9919</strain>
    </source>
</reference>
<keyword evidence="5 6" id="KW-0472">Membrane</keyword>
<evidence type="ECO:0000256" key="1">
    <source>
        <dbReference type="ARBA" id="ARBA00004141"/>
    </source>
</evidence>
<evidence type="ECO:0000256" key="5">
    <source>
        <dbReference type="ARBA" id="ARBA00023136"/>
    </source>
</evidence>
<proteinExistence type="inferred from homology"/>
<evidence type="ECO:0000256" key="3">
    <source>
        <dbReference type="ARBA" id="ARBA00022692"/>
    </source>
</evidence>
<evidence type="ECO:0000256" key="2">
    <source>
        <dbReference type="ARBA" id="ARBA00009694"/>
    </source>
</evidence>
<dbReference type="GO" id="GO:0005886">
    <property type="term" value="C:plasma membrane"/>
    <property type="evidence" value="ECO:0007669"/>
    <property type="project" value="TreeGrafter"/>
</dbReference>
<name>A0A261U5T9_9BORD</name>
<organism evidence="7 8">
    <name type="scientific">Bordetella genomosp. 4</name>
    <dbReference type="NCBI Taxonomy" id="463044"/>
    <lineage>
        <taxon>Bacteria</taxon>
        <taxon>Pseudomonadati</taxon>
        <taxon>Pseudomonadota</taxon>
        <taxon>Betaproteobacteria</taxon>
        <taxon>Burkholderiales</taxon>
        <taxon>Alcaligenaceae</taxon>
        <taxon>Bordetella</taxon>
    </lineage>
</organism>
<feature type="transmembrane region" description="Helical" evidence="6">
    <location>
        <begin position="37"/>
        <end position="62"/>
    </location>
</feature>
<sequence length="124" mass="12890">MTERQLIILAALNMIAAVGAGAFGAHGLKQMISADLLAVWQTGVLYHLIHAVGLFVVALLAAHFGSSLFSTAGILMFAGIVLFSGSLYLLALTGARWLGPITPIGGVAFLAAWALVAWAAWRSA</sequence>
<keyword evidence="8" id="KW-1185">Reference proteome</keyword>
<protein>
    <recommendedName>
        <fullName evidence="9">DUF423 domain-containing protein</fullName>
    </recommendedName>
</protein>
<feature type="transmembrane region" description="Helical" evidence="6">
    <location>
        <begin position="6"/>
        <end position="25"/>
    </location>
</feature>
<dbReference type="PANTHER" id="PTHR43461">
    <property type="entry name" value="TRANSMEMBRANE PROTEIN 256"/>
    <property type="match status" value="1"/>
</dbReference>